<dbReference type="EMBL" id="CP099489">
    <property type="protein sequence ID" value="USQ81753.1"/>
    <property type="molecule type" value="Genomic_DNA"/>
</dbReference>
<name>A0ABY4YZI3_9MICO</name>
<gene>
    <name evidence="1" type="ORF">NF556_08940</name>
</gene>
<protein>
    <submittedName>
        <fullName evidence="1">Alkaline phosphatase family protein</fullName>
    </submittedName>
</protein>
<dbReference type="RefSeq" id="WP_252595289.1">
    <property type="nucleotide sequence ID" value="NZ_CP099489.1"/>
</dbReference>
<dbReference type="InterPro" id="IPR017850">
    <property type="entry name" value="Alkaline_phosphatase_core_sf"/>
</dbReference>
<dbReference type="Proteomes" id="UP001056455">
    <property type="component" value="Chromosome"/>
</dbReference>
<dbReference type="PANTHER" id="PTHR10151">
    <property type="entry name" value="ECTONUCLEOTIDE PYROPHOSPHATASE/PHOSPHODIESTERASE"/>
    <property type="match status" value="1"/>
</dbReference>
<dbReference type="Gene3D" id="3.40.720.10">
    <property type="entry name" value="Alkaline Phosphatase, subunit A"/>
    <property type="match status" value="1"/>
</dbReference>
<dbReference type="InterPro" id="IPR002591">
    <property type="entry name" value="Phosphodiest/P_Trfase"/>
</dbReference>
<reference evidence="1" key="1">
    <citation type="submission" date="2022-06" db="EMBL/GenBank/DDBJ databases">
        <title>Ornithinimicrobium HY1793.</title>
        <authorList>
            <person name="Huang Y."/>
        </authorList>
    </citation>
    <scope>NUCLEOTIDE SEQUENCE</scope>
    <source>
        <strain evidence="1">HY1793</strain>
    </source>
</reference>
<dbReference type="Pfam" id="PF01663">
    <property type="entry name" value="Phosphodiest"/>
    <property type="match status" value="1"/>
</dbReference>
<keyword evidence="2" id="KW-1185">Reference proteome</keyword>
<dbReference type="SUPFAM" id="SSF53649">
    <property type="entry name" value="Alkaline phosphatase-like"/>
    <property type="match status" value="1"/>
</dbReference>
<evidence type="ECO:0000313" key="1">
    <source>
        <dbReference type="EMBL" id="USQ81753.1"/>
    </source>
</evidence>
<evidence type="ECO:0000313" key="2">
    <source>
        <dbReference type="Proteomes" id="UP001056455"/>
    </source>
</evidence>
<sequence>MVTLPSEFIDLSYAGSLATVLPAVAQSLGVSATLGAGLGIDPLFELPPAQRAVVVLIDGLGAEQLRRRSGHAPFLRSLDSPAPALTCGFPATTATSLSSLGTGLPPGAHGVVGWQALMPEHDRLLNHLSWDDGPDPETWQPHRTIFQVLEAAGVAVTRIGPGYFDGSGMTRAAQRGGAFAAARTLDARVDAAVTALAATPRSFVYLYWGDVDKIGHTFGPGSWQWGEEVERTDAALADLAARLPAGTSLTITADHGMVDAPESARRDLAWEDDLARGIRHLGGDPRVPQPHCEPGAAADVLAAWTELLGDTALVASREEAIDQGWFGAVEDRVSPRIGDLVVAMRGTATVLDSRAQRPEFLALQGHHGSLTRDEMAIPLLHLPAVT</sequence>
<dbReference type="PANTHER" id="PTHR10151:SF120">
    <property type="entry name" value="BIS(5'-ADENOSYL)-TRIPHOSPHATASE"/>
    <property type="match status" value="1"/>
</dbReference>
<organism evidence="1 2">
    <name type="scientific">Ornithinimicrobium faecis</name>
    <dbReference type="NCBI Taxonomy" id="2934158"/>
    <lineage>
        <taxon>Bacteria</taxon>
        <taxon>Bacillati</taxon>
        <taxon>Actinomycetota</taxon>
        <taxon>Actinomycetes</taxon>
        <taxon>Micrococcales</taxon>
        <taxon>Ornithinimicrobiaceae</taxon>
        <taxon>Ornithinimicrobium</taxon>
    </lineage>
</organism>
<proteinExistence type="predicted"/>
<accession>A0ABY4YZI3</accession>